<organism evidence="2 3">
    <name type="scientific">Octopus sinensis</name>
    <name type="common">East Asian common octopus</name>
    <dbReference type="NCBI Taxonomy" id="2607531"/>
    <lineage>
        <taxon>Eukaryota</taxon>
        <taxon>Metazoa</taxon>
        <taxon>Spiralia</taxon>
        <taxon>Lophotrochozoa</taxon>
        <taxon>Mollusca</taxon>
        <taxon>Cephalopoda</taxon>
        <taxon>Coleoidea</taxon>
        <taxon>Octopodiformes</taxon>
        <taxon>Octopoda</taxon>
        <taxon>Incirrata</taxon>
        <taxon>Octopodidae</taxon>
        <taxon>Octopus</taxon>
    </lineage>
</organism>
<evidence type="ECO:0000313" key="3">
    <source>
        <dbReference type="RefSeq" id="XP_036371235.1"/>
    </source>
</evidence>
<dbReference type="KEGG" id="osn:118768575"/>
<reference evidence="3" key="1">
    <citation type="submission" date="2025-08" db="UniProtKB">
        <authorList>
            <consortium name="RefSeq"/>
        </authorList>
    </citation>
    <scope>IDENTIFICATION</scope>
</reference>
<dbReference type="RefSeq" id="XP_036371235.1">
    <property type="nucleotide sequence ID" value="XM_036515342.1"/>
</dbReference>
<evidence type="ECO:0000256" key="1">
    <source>
        <dbReference type="SAM" id="SignalP"/>
    </source>
</evidence>
<evidence type="ECO:0000313" key="2">
    <source>
        <dbReference type="Proteomes" id="UP000515154"/>
    </source>
</evidence>
<keyword evidence="1" id="KW-0732">Signal</keyword>
<dbReference type="AlphaFoldDB" id="A0A7E6FUC7"/>
<feature type="chain" id="PRO_5029011234" evidence="1">
    <location>
        <begin position="27"/>
        <end position="297"/>
    </location>
</feature>
<gene>
    <name evidence="3" type="primary">LOC118768575</name>
</gene>
<sequence length="297" mass="34237">MFQFPSTIPTVTTVLLLTLTTILTVASNQQFYTGSYRSLAPGYSYRYLQEPPTEQFFSTRCLLKCAAISLSSQSKFFTYNNVSRVCKNYSPKDIMTVVRTNDRNEMSFYRNTQWIKTYAISMGARSKVFKSFMNIGSPSTWNVDKCRGVFCPNFFRHPILDFWKHLPIEEVKLVIYKNQTPVVTMIFDGRNSNLESWFSHANLKSSPWDDLSSANPKFFQMKGVFGVRRFYITNHNGGCSVESGWLALNEAGVYCAYDKMNHFPAIRYSDAKSRTIWNNGYALADSMAIFIRLRQQN</sequence>
<proteinExistence type="predicted"/>
<dbReference type="Proteomes" id="UP000515154">
    <property type="component" value="Linkage group LG30"/>
</dbReference>
<protein>
    <submittedName>
        <fullName evidence="3">Uncharacterized protein LOC118768575 isoform X1</fullName>
    </submittedName>
</protein>
<accession>A0A7E6FUC7</accession>
<name>A0A7E6FUC7_9MOLL</name>
<keyword evidence="2" id="KW-1185">Reference proteome</keyword>
<feature type="signal peptide" evidence="1">
    <location>
        <begin position="1"/>
        <end position="26"/>
    </location>
</feature>